<dbReference type="AlphaFoldDB" id="A0A7C1GMC3"/>
<evidence type="ECO:0000313" key="1">
    <source>
        <dbReference type="EMBL" id="HDP16190.1"/>
    </source>
</evidence>
<accession>A0A7C1GMC3</accession>
<organism evidence="1">
    <name type="scientific">Thermofilum adornatum</name>
    <dbReference type="NCBI Taxonomy" id="1365176"/>
    <lineage>
        <taxon>Archaea</taxon>
        <taxon>Thermoproteota</taxon>
        <taxon>Thermoprotei</taxon>
        <taxon>Thermofilales</taxon>
        <taxon>Thermofilaceae</taxon>
        <taxon>Thermofilum</taxon>
    </lineage>
</organism>
<proteinExistence type="predicted"/>
<protein>
    <submittedName>
        <fullName evidence="1">Uncharacterized protein</fullName>
    </submittedName>
</protein>
<dbReference type="EMBL" id="DSAY01000199">
    <property type="protein sequence ID" value="HDP16190.1"/>
    <property type="molecule type" value="Genomic_DNA"/>
</dbReference>
<reference evidence="1" key="1">
    <citation type="journal article" date="2020" name="mSystems">
        <title>Genome- and Community-Level Interaction Insights into Carbon Utilization and Element Cycling Functions of Hydrothermarchaeota in Hydrothermal Sediment.</title>
        <authorList>
            <person name="Zhou Z."/>
            <person name="Liu Y."/>
            <person name="Xu W."/>
            <person name="Pan J."/>
            <person name="Luo Z.H."/>
            <person name="Li M."/>
        </authorList>
    </citation>
    <scope>NUCLEOTIDE SEQUENCE [LARGE SCALE GENOMIC DNA]</scope>
    <source>
        <strain evidence="1">SpSt-116</strain>
    </source>
</reference>
<sequence>MDGFLGVMPSRECPEKRGLLARLLSENSSRLGDLYFEGILEVPCELIREDVGDIVLPVYIYSRVKGISGELVMGVDPGERHVGVVVFVGGERIIGETVSPEVLPIIIDLFSRFFKGITIYTGDYPCKRLEELGITIGRNVAVRKIRERDVKKILRVVGEGGERLGRHVRDAYFLLLSGVSETFRSRLYGDTKAG</sequence>
<name>A0A7C1GMC3_9CREN</name>
<gene>
    <name evidence="1" type="ORF">ENN26_10550</name>
</gene>
<comment type="caution">
    <text evidence="1">The sequence shown here is derived from an EMBL/GenBank/DDBJ whole genome shotgun (WGS) entry which is preliminary data.</text>
</comment>